<proteinExistence type="predicted"/>
<evidence type="ECO:0000313" key="8">
    <source>
        <dbReference type="EMBL" id="RYB94246.1"/>
    </source>
</evidence>
<accession>A0A4Q2RZF6</accession>
<evidence type="ECO:0000313" key="9">
    <source>
        <dbReference type="Proteomes" id="UP000294071"/>
    </source>
</evidence>
<evidence type="ECO:0000256" key="5">
    <source>
        <dbReference type="ARBA" id="ARBA00023136"/>
    </source>
</evidence>
<name>A0A4Q2RZF6_9ACTN</name>
<evidence type="ECO:0000256" key="7">
    <source>
        <dbReference type="SAM" id="Phobius"/>
    </source>
</evidence>
<keyword evidence="4 7" id="KW-1133">Transmembrane helix</keyword>
<evidence type="ECO:0000256" key="6">
    <source>
        <dbReference type="SAM" id="MobiDB-lite"/>
    </source>
</evidence>
<keyword evidence="5 7" id="KW-0472">Membrane</keyword>
<dbReference type="EMBL" id="SDWT01000001">
    <property type="protein sequence ID" value="RYB94246.1"/>
    <property type="molecule type" value="Genomic_DNA"/>
</dbReference>
<feature type="transmembrane region" description="Helical" evidence="7">
    <location>
        <begin position="6"/>
        <end position="26"/>
    </location>
</feature>
<feature type="compositionally biased region" description="Low complexity" evidence="6">
    <location>
        <begin position="118"/>
        <end position="133"/>
    </location>
</feature>
<keyword evidence="9" id="KW-1185">Reference proteome</keyword>
<dbReference type="OrthoDB" id="5191841at2"/>
<evidence type="ECO:0000256" key="1">
    <source>
        <dbReference type="ARBA" id="ARBA00004236"/>
    </source>
</evidence>
<dbReference type="RefSeq" id="WP_129399599.1">
    <property type="nucleotide sequence ID" value="NZ_SDWT01000001.1"/>
</dbReference>
<evidence type="ECO:0000256" key="2">
    <source>
        <dbReference type="ARBA" id="ARBA00022475"/>
    </source>
</evidence>
<evidence type="ECO:0000256" key="3">
    <source>
        <dbReference type="ARBA" id="ARBA00022692"/>
    </source>
</evidence>
<dbReference type="InterPro" id="IPR022781">
    <property type="entry name" value="Flagellar_biosynth_FliO"/>
</dbReference>
<dbReference type="Proteomes" id="UP000294071">
    <property type="component" value="Unassembled WGS sequence"/>
</dbReference>
<dbReference type="GO" id="GO:0016020">
    <property type="term" value="C:membrane"/>
    <property type="evidence" value="ECO:0007669"/>
    <property type="project" value="InterPro"/>
</dbReference>
<dbReference type="GO" id="GO:0044781">
    <property type="term" value="P:bacterial-type flagellum organization"/>
    <property type="evidence" value="ECO:0007669"/>
    <property type="project" value="InterPro"/>
</dbReference>
<keyword evidence="2" id="KW-1003">Cell membrane</keyword>
<organism evidence="8 9">
    <name type="scientific">Nocardioides oleivorans</name>
    <dbReference type="NCBI Taxonomy" id="273676"/>
    <lineage>
        <taxon>Bacteria</taxon>
        <taxon>Bacillati</taxon>
        <taxon>Actinomycetota</taxon>
        <taxon>Actinomycetes</taxon>
        <taxon>Propionibacteriales</taxon>
        <taxon>Nocardioidaceae</taxon>
        <taxon>Nocardioides</taxon>
    </lineage>
</organism>
<comment type="caution">
    <text evidence="8">The sequence shown here is derived from an EMBL/GenBank/DDBJ whole genome shotgun (WGS) entry which is preliminary data.</text>
</comment>
<dbReference type="AlphaFoldDB" id="A0A4Q2RZF6"/>
<gene>
    <name evidence="8" type="ORF">EUA93_07755</name>
</gene>
<dbReference type="Pfam" id="PF04347">
    <property type="entry name" value="FliO"/>
    <property type="match status" value="1"/>
</dbReference>
<sequence>MLELTVRLVVSLAIVVGLMLLLARLVGKRYGARDGAPVQVLHRQPLSRSASVAVVTVGGRVLVLGTTDHQVSLLTELDPDELEVGDLDLDLALDTDLEAAVAPVPLPAPAAGVRGSHRAAPAQRRTTTPARAADAGALAGSVLSVQTWRQAISAATGSSTRKAS</sequence>
<protein>
    <recommendedName>
        <fullName evidence="10">Flagellar protein</fullName>
    </recommendedName>
</protein>
<evidence type="ECO:0000256" key="4">
    <source>
        <dbReference type="ARBA" id="ARBA00022989"/>
    </source>
</evidence>
<feature type="region of interest" description="Disordered" evidence="6">
    <location>
        <begin position="111"/>
        <end position="133"/>
    </location>
</feature>
<evidence type="ECO:0008006" key="10">
    <source>
        <dbReference type="Google" id="ProtNLM"/>
    </source>
</evidence>
<reference evidence="8 9" key="1">
    <citation type="submission" date="2019-01" db="EMBL/GenBank/DDBJ databases">
        <title>Novel species of Nocardioides.</title>
        <authorList>
            <person name="Liu Q."/>
            <person name="Xin Y.-H."/>
        </authorList>
    </citation>
    <scope>NUCLEOTIDE SEQUENCE [LARGE SCALE GENOMIC DNA]</scope>
    <source>
        <strain evidence="8 9">CGMCC 4.6882</strain>
    </source>
</reference>
<comment type="subcellular location">
    <subcellularLocation>
        <location evidence="1">Cell membrane</location>
    </subcellularLocation>
</comment>
<keyword evidence="3 7" id="KW-0812">Transmembrane</keyword>